<dbReference type="EMBL" id="CAJVPT010006983">
    <property type="protein sequence ID" value="CAG8536370.1"/>
    <property type="molecule type" value="Genomic_DNA"/>
</dbReference>
<sequence length="690" mass="78113">PVGSGILTMPQRSESTLYLWNRENPQSPVDSFAGHNDVVKEFVWRIKGGNNQNVGKEFQLITWSKDQYLRLWPISDQQLKLIGHERATSDKLMRTEYASHTFSNPSHKLDNRLVPHASNLASIATPVLRVLPGTGIHINQSAIVRPSGASTANNDNFPTLTGPYRTEREHRALSPLLEMQNAKKLDENSPTNVHDEIELVSNKYKEVKFEKINDKNYMITSHVSRGEKGPAFPRINVTFPEGYPLNKPPSFEVHGKEMTSIMTRSRILLYLKKISEVCLSNGRPCLEDCVRILLEQRQENDQDRYGEDESDEDLDKDSLEKNIAYMPVDKDYRVPFPQLCGARFSMNGQLVCFFSKLGSPYDDRTNGGRPDGDRSGEERSAWTYCHPRSRDYWDEYKKILMTLTKPLPAEGDDDQEDFHSLYFRSKEGLREITTIKEAKPSKDGVSVRFYDLSNLMPVDYELAAKYTLNGRDSVEICEHNARVAAECNRPDLEQAWNLASLILSNRMKNYYSPERSKSSYKGRKNDEATGLLSADANYADNIAAYSEKSGFQQSYPSFSLSTTFGQMNSESFNSSLGTQGTYPYPLDSTTSTPSTYHLAHSEGTGGSIMVPSPIPSLRHQRRPTFGSGAPKEMNFFPSSVSTTSSRSPIAGGRVEYFTVGFYDYEVEKKPEKNSDVIITTHFDEFDEERK</sequence>
<organism evidence="1 2">
    <name type="scientific">Acaulospora colombiana</name>
    <dbReference type="NCBI Taxonomy" id="27376"/>
    <lineage>
        <taxon>Eukaryota</taxon>
        <taxon>Fungi</taxon>
        <taxon>Fungi incertae sedis</taxon>
        <taxon>Mucoromycota</taxon>
        <taxon>Glomeromycotina</taxon>
        <taxon>Glomeromycetes</taxon>
        <taxon>Diversisporales</taxon>
        <taxon>Acaulosporaceae</taxon>
        <taxon>Acaulospora</taxon>
    </lineage>
</organism>
<accession>A0ACA9LN01</accession>
<comment type="caution">
    <text evidence="1">The sequence shown here is derived from an EMBL/GenBank/DDBJ whole genome shotgun (WGS) entry which is preliminary data.</text>
</comment>
<evidence type="ECO:0000313" key="2">
    <source>
        <dbReference type="Proteomes" id="UP000789525"/>
    </source>
</evidence>
<feature type="non-terminal residue" evidence="1">
    <location>
        <position position="1"/>
    </location>
</feature>
<reference evidence="1" key="1">
    <citation type="submission" date="2021-06" db="EMBL/GenBank/DDBJ databases">
        <authorList>
            <person name="Kallberg Y."/>
            <person name="Tangrot J."/>
            <person name="Rosling A."/>
        </authorList>
    </citation>
    <scope>NUCLEOTIDE SEQUENCE</scope>
    <source>
        <strain evidence="1">CL356</strain>
    </source>
</reference>
<name>A0ACA9LN01_9GLOM</name>
<gene>
    <name evidence="1" type="ORF">ACOLOM_LOCUS4285</name>
</gene>
<keyword evidence="2" id="KW-1185">Reference proteome</keyword>
<dbReference type="Proteomes" id="UP000789525">
    <property type="component" value="Unassembled WGS sequence"/>
</dbReference>
<evidence type="ECO:0000313" key="1">
    <source>
        <dbReference type="EMBL" id="CAG8536370.1"/>
    </source>
</evidence>
<proteinExistence type="predicted"/>
<protein>
    <submittedName>
        <fullName evidence="1">3074_t:CDS:1</fullName>
    </submittedName>
</protein>